<evidence type="ECO:0000313" key="2">
    <source>
        <dbReference type="Proteomes" id="UP000295390"/>
    </source>
</evidence>
<gene>
    <name evidence="1" type="ORF">DFQ07_2708</name>
</gene>
<organism evidence="1 2">
    <name type="scientific">Tenacibaculum caenipelagi</name>
    <dbReference type="NCBI Taxonomy" id="1325435"/>
    <lineage>
        <taxon>Bacteria</taxon>
        <taxon>Pseudomonadati</taxon>
        <taxon>Bacteroidota</taxon>
        <taxon>Flavobacteriia</taxon>
        <taxon>Flavobacteriales</taxon>
        <taxon>Flavobacteriaceae</taxon>
        <taxon>Tenacibaculum</taxon>
    </lineage>
</organism>
<keyword evidence="2" id="KW-1185">Reference proteome</keyword>
<dbReference type="RefSeq" id="WP_133537616.1">
    <property type="nucleotide sequence ID" value="NZ_SNYH01000006.1"/>
</dbReference>
<comment type="caution">
    <text evidence="1">The sequence shown here is derived from an EMBL/GenBank/DDBJ whole genome shotgun (WGS) entry which is preliminary data.</text>
</comment>
<accession>A0A4R6TCL8</accession>
<protein>
    <submittedName>
        <fullName evidence="1">Uncharacterized protein</fullName>
    </submittedName>
</protein>
<proteinExistence type="predicted"/>
<sequence>MKKLKDLNGIKILSKNEQNEINGGGYTYCKGHNMCCTRFASGYEFCDYGYCQSNGNCIWA</sequence>
<dbReference type="Proteomes" id="UP000295390">
    <property type="component" value="Unassembled WGS sequence"/>
</dbReference>
<dbReference type="AlphaFoldDB" id="A0A4R6TCL8"/>
<name>A0A4R6TCL8_9FLAO</name>
<reference evidence="1 2" key="1">
    <citation type="submission" date="2019-03" db="EMBL/GenBank/DDBJ databases">
        <title>Genomic Encyclopedia of Type Strains, Phase III (KMG-III): the genomes of soil and plant-associated and newly described type strains.</title>
        <authorList>
            <person name="Whitman W."/>
        </authorList>
    </citation>
    <scope>NUCLEOTIDE SEQUENCE [LARGE SCALE GENOMIC DNA]</scope>
    <source>
        <strain evidence="1 2">CECT 8283</strain>
    </source>
</reference>
<dbReference type="EMBL" id="SNYH01000006">
    <property type="protein sequence ID" value="TDQ22691.1"/>
    <property type="molecule type" value="Genomic_DNA"/>
</dbReference>
<dbReference type="OrthoDB" id="1163917at2"/>
<evidence type="ECO:0000313" key="1">
    <source>
        <dbReference type="EMBL" id="TDQ22691.1"/>
    </source>
</evidence>